<evidence type="ECO:0000313" key="2">
    <source>
        <dbReference type="EMBL" id="OOQ60523.1"/>
    </source>
</evidence>
<dbReference type="AlphaFoldDB" id="A0A1S9PHU1"/>
<name>A0A1S9PHU1_9SPHI</name>
<protein>
    <recommendedName>
        <fullName evidence="1">BT-3987-like N-terminal domain-containing protein</fullName>
    </recommendedName>
</protein>
<dbReference type="STRING" id="1792845.BC343_24845"/>
<keyword evidence="3" id="KW-1185">Reference proteome</keyword>
<reference evidence="2 3" key="1">
    <citation type="submission" date="2016-07" db="EMBL/GenBank/DDBJ databases">
        <title>Genomic analysis of zinc-resistant bacterium Mucilaginibacter pedocola TBZ30.</title>
        <authorList>
            <person name="Huang J."/>
            <person name="Tang J."/>
        </authorList>
    </citation>
    <scope>NUCLEOTIDE SEQUENCE [LARGE SCALE GENOMIC DNA]</scope>
    <source>
        <strain evidence="2 3">TBZ30</strain>
    </source>
</reference>
<evidence type="ECO:0000313" key="3">
    <source>
        <dbReference type="Proteomes" id="UP000189739"/>
    </source>
</evidence>
<organism evidence="2 3">
    <name type="scientific">Mucilaginibacter pedocola</name>
    <dbReference type="NCBI Taxonomy" id="1792845"/>
    <lineage>
        <taxon>Bacteria</taxon>
        <taxon>Pseudomonadati</taxon>
        <taxon>Bacteroidota</taxon>
        <taxon>Sphingobacteriia</taxon>
        <taxon>Sphingobacteriales</taxon>
        <taxon>Sphingobacteriaceae</taxon>
        <taxon>Mucilaginibacter</taxon>
    </lineage>
</organism>
<comment type="caution">
    <text evidence="2">The sequence shown here is derived from an EMBL/GenBank/DDBJ whole genome shotgun (WGS) entry which is preliminary data.</text>
</comment>
<gene>
    <name evidence="2" type="ORF">BC343_24845</name>
</gene>
<dbReference type="Gene3D" id="2.60.40.1740">
    <property type="entry name" value="hypothetical protein (bacova_03559)"/>
    <property type="match status" value="1"/>
</dbReference>
<dbReference type="Proteomes" id="UP000189739">
    <property type="component" value="Unassembled WGS sequence"/>
</dbReference>
<evidence type="ECO:0000259" key="1">
    <source>
        <dbReference type="Pfam" id="PF08522"/>
    </source>
</evidence>
<sequence length="297" mass="32136">MTEGKIRAQFFSPFTDKKVVTMFTARRDAASSADLNKAVTVVLSGIDLTAYNTAHHTNYTLLPSDAYTLVAQPGVSQKGTGAELAFAPGDFAKKFMVELDGTKLDPSESYAIAYAVSDPAGLTVNAGKDTIISTIGIKNKWDGTYAFTGTMVDATNSNLTHVNDYLSAHGEADGTPAPMQYELRTISATECEVYDNYYYGGNYMLINNNGAMSNYGSFALIVQFDPATDKVVAVRNYYGQPAANTRSAALDPSGANQYDAATKVVTIKYFMKQPSVVTAAPNVRTSWDEKWTYLGPR</sequence>
<dbReference type="EMBL" id="MBTF01000006">
    <property type="protein sequence ID" value="OOQ60523.1"/>
    <property type="molecule type" value="Genomic_DNA"/>
</dbReference>
<accession>A0A1S9PHU1</accession>
<dbReference type="InterPro" id="IPR013728">
    <property type="entry name" value="BT_3987-like_N"/>
</dbReference>
<feature type="domain" description="BT-3987-like N-terminal" evidence="1">
    <location>
        <begin position="22"/>
        <end position="118"/>
    </location>
</feature>
<dbReference type="Pfam" id="PF08522">
    <property type="entry name" value="BT_3987-like_N"/>
    <property type="match status" value="1"/>
</dbReference>
<proteinExistence type="predicted"/>